<gene>
    <name evidence="3" type="ORF">POM88_028542</name>
</gene>
<evidence type="ECO:0000313" key="3">
    <source>
        <dbReference type="EMBL" id="KAK1372349.1"/>
    </source>
</evidence>
<protein>
    <submittedName>
        <fullName evidence="3">Uncharacterized protein</fullName>
    </submittedName>
</protein>
<keyword evidence="1" id="KW-0175">Coiled coil</keyword>
<feature type="compositionally biased region" description="Low complexity" evidence="2">
    <location>
        <begin position="123"/>
        <end position="133"/>
    </location>
</feature>
<evidence type="ECO:0000313" key="4">
    <source>
        <dbReference type="Proteomes" id="UP001237642"/>
    </source>
</evidence>
<dbReference type="AlphaFoldDB" id="A0AAD8MGU7"/>
<name>A0AAD8MGU7_9APIA</name>
<dbReference type="Proteomes" id="UP001237642">
    <property type="component" value="Unassembled WGS sequence"/>
</dbReference>
<feature type="compositionally biased region" description="Pro residues" evidence="2">
    <location>
        <begin position="90"/>
        <end position="103"/>
    </location>
</feature>
<feature type="region of interest" description="Disordered" evidence="2">
    <location>
        <begin position="25"/>
        <end position="150"/>
    </location>
</feature>
<dbReference type="EMBL" id="JAUIZM010000007">
    <property type="protein sequence ID" value="KAK1372349.1"/>
    <property type="molecule type" value="Genomic_DNA"/>
</dbReference>
<feature type="coiled-coil region" evidence="1">
    <location>
        <begin position="153"/>
        <end position="180"/>
    </location>
</feature>
<sequence>MYFARLRDTGKLFLPDILMARNGRGRAGGSGRDFRLLFSPPPQHPNSGPEYSHSHTPPPTMHLSRASSSESDPSEDPTGHTSVHSSIPVRQPPPSSDWPPWPTPAVLSSSVPPGLQRPPSVPGSPSDPSHVHSAASVTSPSPGSHPSVPYHIYHQLRMDAEFLQAQVKLLREELDQQAGAPSTSAPSEGP</sequence>
<evidence type="ECO:0000256" key="1">
    <source>
        <dbReference type="SAM" id="Coils"/>
    </source>
</evidence>
<comment type="caution">
    <text evidence="3">The sequence shown here is derived from an EMBL/GenBank/DDBJ whole genome shotgun (WGS) entry which is preliminary data.</text>
</comment>
<keyword evidence="4" id="KW-1185">Reference proteome</keyword>
<reference evidence="3" key="2">
    <citation type="submission" date="2023-05" db="EMBL/GenBank/DDBJ databases">
        <authorList>
            <person name="Schelkunov M.I."/>
        </authorList>
    </citation>
    <scope>NUCLEOTIDE SEQUENCE</scope>
    <source>
        <strain evidence="3">Hsosn_3</strain>
        <tissue evidence="3">Leaf</tissue>
    </source>
</reference>
<evidence type="ECO:0000256" key="2">
    <source>
        <dbReference type="SAM" id="MobiDB-lite"/>
    </source>
</evidence>
<organism evidence="3 4">
    <name type="scientific">Heracleum sosnowskyi</name>
    <dbReference type="NCBI Taxonomy" id="360622"/>
    <lineage>
        <taxon>Eukaryota</taxon>
        <taxon>Viridiplantae</taxon>
        <taxon>Streptophyta</taxon>
        <taxon>Embryophyta</taxon>
        <taxon>Tracheophyta</taxon>
        <taxon>Spermatophyta</taxon>
        <taxon>Magnoliopsida</taxon>
        <taxon>eudicotyledons</taxon>
        <taxon>Gunneridae</taxon>
        <taxon>Pentapetalae</taxon>
        <taxon>asterids</taxon>
        <taxon>campanulids</taxon>
        <taxon>Apiales</taxon>
        <taxon>Apiaceae</taxon>
        <taxon>Apioideae</taxon>
        <taxon>apioid superclade</taxon>
        <taxon>Tordylieae</taxon>
        <taxon>Tordyliinae</taxon>
        <taxon>Heracleum</taxon>
    </lineage>
</organism>
<reference evidence="3" key="1">
    <citation type="submission" date="2023-02" db="EMBL/GenBank/DDBJ databases">
        <title>Genome of toxic invasive species Heracleum sosnowskyi carries increased number of genes despite the absence of recent whole-genome duplications.</title>
        <authorList>
            <person name="Schelkunov M."/>
            <person name="Shtratnikova V."/>
            <person name="Makarenko M."/>
            <person name="Klepikova A."/>
            <person name="Omelchenko D."/>
            <person name="Novikova G."/>
            <person name="Obukhova E."/>
            <person name="Bogdanov V."/>
            <person name="Penin A."/>
            <person name="Logacheva M."/>
        </authorList>
    </citation>
    <scope>NUCLEOTIDE SEQUENCE</scope>
    <source>
        <strain evidence="3">Hsosn_3</strain>
        <tissue evidence="3">Leaf</tissue>
    </source>
</reference>
<feature type="compositionally biased region" description="Polar residues" evidence="2">
    <location>
        <begin position="135"/>
        <end position="144"/>
    </location>
</feature>
<proteinExistence type="predicted"/>
<accession>A0AAD8MGU7</accession>